<name>A0A3P3VVF9_9MICO</name>
<evidence type="ECO:0000259" key="4">
    <source>
        <dbReference type="Pfam" id="PF03816"/>
    </source>
</evidence>
<dbReference type="Proteomes" id="UP000274391">
    <property type="component" value="Unassembled WGS sequence"/>
</dbReference>
<feature type="domain" description="Cell envelope-related transcriptional attenuator" evidence="4">
    <location>
        <begin position="101"/>
        <end position="256"/>
    </location>
</feature>
<evidence type="ECO:0000256" key="3">
    <source>
        <dbReference type="SAM" id="Phobius"/>
    </source>
</evidence>
<evidence type="ECO:0000313" key="6">
    <source>
        <dbReference type="Proteomes" id="UP000274391"/>
    </source>
</evidence>
<organism evidence="5 6">
    <name type="scientific">Gulosibacter macacae</name>
    <dbReference type="NCBI Taxonomy" id="2488791"/>
    <lineage>
        <taxon>Bacteria</taxon>
        <taxon>Bacillati</taxon>
        <taxon>Actinomycetota</taxon>
        <taxon>Actinomycetes</taxon>
        <taxon>Micrococcales</taxon>
        <taxon>Microbacteriaceae</taxon>
        <taxon>Gulosibacter</taxon>
    </lineage>
</organism>
<dbReference type="InterPro" id="IPR050922">
    <property type="entry name" value="LytR/CpsA/Psr_CW_biosynth"/>
</dbReference>
<evidence type="ECO:0000256" key="2">
    <source>
        <dbReference type="SAM" id="MobiDB-lite"/>
    </source>
</evidence>
<feature type="compositionally biased region" description="Polar residues" evidence="2">
    <location>
        <begin position="397"/>
        <end position="422"/>
    </location>
</feature>
<dbReference type="InterPro" id="IPR004474">
    <property type="entry name" value="LytR_CpsA_psr"/>
</dbReference>
<protein>
    <submittedName>
        <fullName evidence="5">LytR family transcriptional regulator</fullName>
    </submittedName>
</protein>
<comment type="similarity">
    <text evidence="1">Belongs to the LytR/CpsA/Psr (LCP) family.</text>
</comment>
<proteinExistence type="inferred from homology"/>
<keyword evidence="3" id="KW-1133">Transmembrane helix</keyword>
<dbReference type="NCBIfam" id="TIGR00350">
    <property type="entry name" value="lytR_cpsA_psr"/>
    <property type="match status" value="1"/>
</dbReference>
<comment type="caution">
    <text evidence="5">The sequence shown here is derived from an EMBL/GenBank/DDBJ whole genome shotgun (WGS) entry which is preliminary data.</text>
</comment>
<feature type="region of interest" description="Disordered" evidence="2">
    <location>
        <begin position="343"/>
        <end position="422"/>
    </location>
</feature>
<keyword evidence="3" id="KW-0472">Membrane</keyword>
<accession>A0A3P3VVF9</accession>
<evidence type="ECO:0000256" key="1">
    <source>
        <dbReference type="ARBA" id="ARBA00006068"/>
    </source>
</evidence>
<dbReference type="PANTHER" id="PTHR33392:SF6">
    <property type="entry name" value="POLYISOPRENYL-TEICHOIC ACID--PEPTIDOGLYCAN TEICHOIC ACID TRANSFERASE TAGU"/>
    <property type="match status" value="1"/>
</dbReference>
<dbReference type="Pfam" id="PF03816">
    <property type="entry name" value="LytR_cpsA_psr"/>
    <property type="match status" value="1"/>
</dbReference>
<evidence type="ECO:0000313" key="5">
    <source>
        <dbReference type="EMBL" id="RRJ85978.1"/>
    </source>
</evidence>
<sequence>MARHGRLKKTTGAGSVAKGIAFVLGVMMASMTIFGGIVWWNLQSGVETFDLAENSPKPEGGDQGPAAFVGGVNILLVGSDDRTGQGEEFGEGTAEAEGVLNDVNMLLHLSADHSHATVVSIPRDTLVDTPQCVSDTGETIYEQYGVPFNSILGPGGMNCVVAAAEELSGLDIQYAAMVQFRGVIEMSNAVGGVEVCVEEPIDDPYIGLTLDPGFHTLQGEDALKFLRTRHGVGDGSDLSRISNQQVFLSALMRTVKSGDTLTNPTKLYGLARAATQNMKLSSNLNNVDTLVSLAMALATVPLDKIAFVRLPVGYTDWDPNKVAPVEPDAEQLWEMLRQDKQPNVQVDESVVDPNATPEPTDPTGEEGSDGTGDGTDGSTAEEPTQTDEYGEPMIPPTETSTPQPTLDGQTADNQTCSNAAAF</sequence>
<dbReference type="EMBL" id="RQVS01000013">
    <property type="protein sequence ID" value="RRJ85978.1"/>
    <property type="molecule type" value="Genomic_DNA"/>
</dbReference>
<dbReference type="PANTHER" id="PTHR33392">
    <property type="entry name" value="POLYISOPRENYL-TEICHOIC ACID--PEPTIDOGLYCAN TEICHOIC ACID TRANSFERASE TAGU"/>
    <property type="match status" value="1"/>
</dbReference>
<dbReference type="AlphaFoldDB" id="A0A3P3VVF9"/>
<keyword evidence="3" id="KW-0812">Transmembrane</keyword>
<feature type="transmembrane region" description="Helical" evidence="3">
    <location>
        <begin position="20"/>
        <end position="42"/>
    </location>
</feature>
<dbReference type="OrthoDB" id="9782542at2"/>
<reference evidence="5 6" key="1">
    <citation type="submission" date="2018-11" db="EMBL/GenBank/DDBJ databases">
        <title>YIM 102482-1 draft genome.</title>
        <authorList>
            <person name="Li G."/>
            <person name="Jiang Y."/>
        </authorList>
    </citation>
    <scope>NUCLEOTIDE SEQUENCE [LARGE SCALE GENOMIC DNA]</scope>
    <source>
        <strain evidence="5 6">YIM 102482-1</strain>
    </source>
</reference>
<keyword evidence="6" id="KW-1185">Reference proteome</keyword>
<gene>
    <name evidence="5" type="ORF">EG850_10565</name>
</gene>
<dbReference type="RefSeq" id="WP_124973271.1">
    <property type="nucleotide sequence ID" value="NZ_RQVS01000013.1"/>
</dbReference>
<dbReference type="Gene3D" id="3.40.630.190">
    <property type="entry name" value="LCP protein"/>
    <property type="match status" value="1"/>
</dbReference>